<dbReference type="PATRIC" id="fig|1365251.3.peg.1732"/>
<evidence type="ECO:0000313" key="2">
    <source>
        <dbReference type="Proteomes" id="UP000076503"/>
    </source>
</evidence>
<evidence type="ECO:0000313" key="1">
    <source>
        <dbReference type="EMBL" id="KZN51668.1"/>
    </source>
</evidence>
<accession>A0A167F5R8</accession>
<reference evidence="1 2" key="1">
    <citation type="submission" date="2013-07" db="EMBL/GenBank/DDBJ databases">
        <title>Comparative Genomic and Metabolomic Analysis of Twelve Strains of Pseudoalteromonas luteoviolacea.</title>
        <authorList>
            <person name="Vynne N.G."/>
            <person name="Mansson M."/>
            <person name="Gram L."/>
        </authorList>
    </citation>
    <scope>NUCLEOTIDE SEQUENCE [LARGE SCALE GENOMIC DNA]</scope>
    <source>
        <strain evidence="1 2">H33</strain>
    </source>
</reference>
<dbReference type="Proteomes" id="UP000076503">
    <property type="component" value="Unassembled WGS sequence"/>
</dbReference>
<dbReference type="AlphaFoldDB" id="A0A167F5R8"/>
<protein>
    <submittedName>
        <fullName evidence="1">Uncharacterized protein</fullName>
    </submittedName>
</protein>
<proteinExistence type="predicted"/>
<organism evidence="1 2">
    <name type="scientific">Pseudoalteromonas luteoviolacea H33</name>
    <dbReference type="NCBI Taxonomy" id="1365251"/>
    <lineage>
        <taxon>Bacteria</taxon>
        <taxon>Pseudomonadati</taxon>
        <taxon>Pseudomonadota</taxon>
        <taxon>Gammaproteobacteria</taxon>
        <taxon>Alteromonadales</taxon>
        <taxon>Pseudoalteromonadaceae</taxon>
        <taxon>Pseudoalteromonas</taxon>
    </lineage>
</organism>
<gene>
    <name evidence="1" type="ORF">N476_12640</name>
</gene>
<dbReference type="EMBL" id="AUXZ01000067">
    <property type="protein sequence ID" value="KZN51668.1"/>
    <property type="molecule type" value="Genomic_DNA"/>
</dbReference>
<comment type="caution">
    <text evidence="1">The sequence shown here is derived from an EMBL/GenBank/DDBJ whole genome shotgun (WGS) entry which is preliminary data.</text>
</comment>
<name>A0A167F5R8_9GAMM</name>
<sequence length="169" mass="19421">MKMTKPTFDEFLSQEVSKAQQQQDLPEPQRPLWQGIDKAINAQSDTVHINEAAKGNGVWRQMSALAAATCVGMCVMYFSLSIPEQNNMVQMSQYFEQQKQILLVQYGNQPALTNDWQVQLQELEEAEQAIKLALENDTQNAALLQMLAQVYQQQLDLIERVHQPRWQKI</sequence>